<feature type="compositionally biased region" description="Low complexity" evidence="1">
    <location>
        <begin position="257"/>
        <end position="277"/>
    </location>
</feature>
<evidence type="ECO:0000313" key="2">
    <source>
        <dbReference type="EMBL" id="KAF4614169.1"/>
    </source>
</evidence>
<feature type="region of interest" description="Disordered" evidence="1">
    <location>
        <begin position="197"/>
        <end position="229"/>
    </location>
</feature>
<feature type="region of interest" description="Disordered" evidence="1">
    <location>
        <begin position="1"/>
        <end position="157"/>
    </location>
</feature>
<keyword evidence="3" id="KW-1185">Reference proteome</keyword>
<feature type="compositionally biased region" description="Low complexity" evidence="1">
    <location>
        <begin position="293"/>
        <end position="302"/>
    </location>
</feature>
<feature type="compositionally biased region" description="Low complexity" evidence="1">
    <location>
        <begin position="108"/>
        <end position="138"/>
    </location>
</feature>
<protein>
    <submittedName>
        <fullName evidence="2">Uncharacterized protein</fullName>
    </submittedName>
</protein>
<name>A0A8H4QNM0_9AGAR</name>
<feature type="compositionally biased region" description="Low complexity" evidence="1">
    <location>
        <begin position="335"/>
        <end position="348"/>
    </location>
</feature>
<gene>
    <name evidence="2" type="ORF">D9613_008009</name>
</gene>
<sequence length="397" mass="41265">MMNSSSCVTPDTPAGDADAVAPGNPSHPPPAAAPPTAESGETENDRIGSSKVLDGEEAEDVVALEKDSSRPRRDAEISQAAINPSKSRVESNVIDQDERRNFGSQIQESSATTSAESISTSTPTTNTTPTRLLSLNTSKPISIPRPTGGPRSPSYRTGLRMPNLVDLTDLTLHSPSSQIVGTPFAITTNTTRFEYPFPDTAASGSQQHNHHPHHHAASSSAENSPPGAWAVPPSLSTFSLGLGGSYPSLLPPPPPVTSSTSTTYFSSNSGSASQSASPVYGSSMPDLAPHPPSSSSTYNSTNLKLNKRPDPPIPPSLAKKRNKWSLNLLGRRRSSTSAVSTTSTTSSSGGEDGSPVTMSLAGSMGSLNLASDGSGAEPGRMVASPMNSPLEDVQRRL</sequence>
<feature type="region of interest" description="Disordered" evidence="1">
    <location>
        <begin position="251"/>
        <end position="397"/>
    </location>
</feature>
<comment type="caution">
    <text evidence="2">The sequence shown here is derived from an EMBL/GenBank/DDBJ whole genome shotgun (WGS) entry which is preliminary data.</text>
</comment>
<organism evidence="2 3">
    <name type="scientific">Agrocybe pediades</name>
    <dbReference type="NCBI Taxonomy" id="84607"/>
    <lineage>
        <taxon>Eukaryota</taxon>
        <taxon>Fungi</taxon>
        <taxon>Dikarya</taxon>
        <taxon>Basidiomycota</taxon>
        <taxon>Agaricomycotina</taxon>
        <taxon>Agaricomycetes</taxon>
        <taxon>Agaricomycetidae</taxon>
        <taxon>Agaricales</taxon>
        <taxon>Agaricineae</taxon>
        <taxon>Strophariaceae</taxon>
        <taxon>Agrocybe</taxon>
    </lineage>
</organism>
<reference evidence="2 3" key="1">
    <citation type="submission" date="2019-12" db="EMBL/GenBank/DDBJ databases">
        <authorList>
            <person name="Floudas D."/>
            <person name="Bentzer J."/>
            <person name="Ahren D."/>
            <person name="Johansson T."/>
            <person name="Persson P."/>
            <person name="Tunlid A."/>
        </authorList>
    </citation>
    <scope>NUCLEOTIDE SEQUENCE [LARGE SCALE GENOMIC DNA]</scope>
    <source>
        <strain evidence="2 3">CBS 102.39</strain>
    </source>
</reference>
<evidence type="ECO:0000256" key="1">
    <source>
        <dbReference type="SAM" id="MobiDB-lite"/>
    </source>
</evidence>
<evidence type="ECO:0000313" key="3">
    <source>
        <dbReference type="Proteomes" id="UP000521872"/>
    </source>
</evidence>
<feature type="compositionally biased region" description="Low complexity" evidence="1">
    <location>
        <begin position="217"/>
        <end position="229"/>
    </location>
</feature>
<dbReference type="EMBL" id="JAACJL010000045">
    <property type="protein sequence ID" value="KAF4614169.1"/>
    <property type="molecule type" value="Genomic_DNA"/>
</dbReference>
<feature type="compositionally biased region" description="Basic and acidic residues" evidence="1">
    <location>
        <begin position="63"/>
        <end position="76"/>
    </location>
</feature>
<accession>A0A8H4QNM0</accession>
<dbReference type="AlphaFoldDB" id="A0A8H4QNM0"/>
<proteinExistence type="predicted"/>
<dbReference type="Proteomes" id="UP000521872">
    <property type="component" value="Unassembled WGS sequence"/>
</dbReference>